<evidence type="ECO:0000256" key="1">
    <source>
        <dbReference type="PROSITE-ProRule" id="PRU00649"/>
    </source>
</evidence>
<gene>
    <name evidence="4" type="ORF">OLUC0939_LOCUS349</name>
</gene>
<dbReference type="Gene3D" id="1.20.930.10">
    <property type="entry name" value="Conserved domain common to transcription factors TFIIS, elongin A, CRSP70"/>
    <property type="match status" value="1"/>
</dbReference>
<dbReference type="InterPro" id="IPR044204">
    <property type="entry name" value="IWS1/2"/>
</dbReference>
<dbReference type="PANTHER" id="PTHR47350:SF4">
    <property type="entry name" value="PROTEIN IWS1 HOMOLOG 1"/>
    <property type="match status" value="1"/>
</dbReference>
<feature type="compositionally biased region" description="Basic and acidic residues" evidence="2">
    <location>
        <begin position="337"/>
        <end position="346"/>
    </location>
</feature>
<dbReference type="GO" id="GO:0005634">
    <property type="term" value="C:nucleus"/>
    <property type="evidence" value="ECO:0007669"/>
    <property type="project" value="UniProtKB-SubCell"/>
</dbReference>
<dbReference type="GO" id="GO:0009742">
    <property type="term" value="P:brassinosteroid mediated signaling pathway"/>
    <property type="evidence" value="ECO:0007669"/>
    <property type="project" value="InterPro"/>
</dbReference>
<feature type="compositionally biased region" description="Basic and acidic residues" evidence="2">
    <location>
        <begin position="53"/>
        <end position="62"/>
    </location>
</feature>
<feature type="region of interest" description="Disordered" evidence="2">
    <location>
        <begin position="1"/>
        <end position="110"/>
    </location>
</feature>
<evidence type="ECO:0000313" key="4">
    <source>
        <dbReference type="EMBL" id="CAD8219630.1"/>
    </source>
</evidence>
<keyword evidence="1" id="KW-0539">Nucleus</keyword>
<organism evidence="4">
    <name type="scientific">Ostreococcus sp. 'lucimarinus'</name>
    <dbReference type="NCBI Taxonomy" id="242159"/>
    <lineage>
        <taxon>Eukaryota</taxon>
        <taxon>Viridiplantae</taxon>
        <taxon>Chlorophyta</taxon>
        <taxon>Mamiellophyceae</taxon>
        <taxon>Mamiellales</taxon>
        <taxon>Bathycoccaceae</taxon>
        <taxon>Ostreococcus</taxon>
    </lineage>
</organism>
<proteinExistence type="predicted"/>
<feature type="compositionally biased region" description="Basic residues" evidence="2">
    <location>
        <begin position="76"/>
        <end position="86"/>
    </location>
</feature>
<feature type="domain" description="TFIIS N-terminal" evidence="3">
    <location>
        <begin position="243"/>
        <end position="326"/>
    </location>
</feature>
<feature type="region of interest" description="Disordered" evidence="2">
    <location>
        <begin position="139"/>
        <end position="181"/>
    </location>
</feature>
<dbReference type="PANTHER" id="PTHR47350">
    <property type="entry name" value="PROTEIN IWS1 HOMOLOG 1"/>
    <property type="match status" value="1"/>
</dbReference>
<dbReference type="GO" id="GO:0032784">
    <property type="term" value="P:regulation of DNA-templated transcription elongation"/>
    <property type="evidence" value="ECO:0007669"/>
    <property type="project" value="InterPro"/>
</dbReference>
<dbReference type="InterPro" id="IPR017923">
    <property type="entry name" value="TFIIS_N"/>
</dbReference>
<dbReference type="Pfam" id="PF08711">
    <property type="entry name" value="Med26"/>
    <property type="match status" value="1"/>
</dbReference>
<dbReference type="AlphaFoldDB" id="A0A7R9XNY3"/>
<dbReference type="PROSITE" id="PS51319">
    <property type="entry name" value="TFIIS_N"/>
    <property type="match status" value="1"/>
</dbReference>
<feature type="compositionally biased region" description="Basic and acidic residues" evidence="2">
    <location>
        <begin position="87"/>
        <end position="106"/>
    </location>
</feature>
<name>A0A7R9XNY3_9CHLO</name>
<feature type="compositionally biased region" description="Basic and acidic residues" evidence="2">
    <location>
        <begin position="23"/>
        <end position="36"/>
    </location>
</feature>
<dbReference type="InterPro" id="IPR035441">
    <property type="entry name" value="TFIIS/LEDGF_dom_sf"/>
</dbReference>
<sequence>MAASDANAPRDGANDDANAPRASDGERASEDAKKEVLANLFGSDDEDDDDANDAGKARGRVADDEDDDDEDDAALRRLKAKKQRGRKEKERGKGGREGKSRGRDDGGVDFDAIQNEEYVAPRTAEDDAFIDDDGVADKDKWANMSDDEDGKVGYASEAEESDDELEKLFAPGGKGKRRKKSDETARMEVLDFLSKMEIAVEEDARAYAAGKPAVKKLKLLPEVERKLKMVELHEAFLRHGLLSVLRAWLDLLPDGNLPNLTIRTSLIKLIEQLPVSTDSHERKDELKRSGLGRNILFLSTLEEETPKNRTVCKKLVEKWSRPVYELSSHYGDIHVGRETVDTDERRPKKSKTSAVDHSADVGTNADAASDEPKYGERGYRHHAMVPERSSTQYVKQPRLEIDPSEIKARTQTADQRRVRQLVGKVAKNKSKGGQAYTPSVEGRGLVGFQG</sequence>
<accession>A0A7R9XNY3</accession>
<reference evidence="4" key="1">
    <citation type="submission" date="2021-01" db="EMBL/GenBank/DDBJ databases">
        <authorList>
            <person name="Corre E."/>
            <person name="Pelletier E."/>
            <person name="Niang G."/>
            <person name="Scheremetjew M."/>
            <person name="Finn R."/>
            <person name="Kale V."/>
            <person name="Holt S."/>
            <person name="Cochrane G."/>
            <person name="Meng A."/>
            <person name="Brown T."/>
            <person name="Cohen L."/>
        </authorList>
    </citation>
    <scope>NUCLEOTIDE SEQUENCE</scope>
    <source>
        <strain evidence="4">Clade-A-BCC118000</strain>
    </source>
</reference>
<evidence type="ECO:0000256" key="2">
    <source>
        <dbReference type="SAM" id="MobiDB-lite"/>
    </source>
</evidence>
<feature type="region of interest" description="Disordered" evidence="2">
    <location>
        <begin position="429"/>
        <end position="450"/>
    </location>
</feature>
<feature type="compositionally biased region" description="Acidic residues" evidence="2">
    <location>
        <begin position="63"/>
        <end position="72"/>
    </location>
</feature>
<feature type="compositionally biased region" description="Acidic residues" evidence="2">
    <location>
        <begin position="43"/>
        <end position="52"/>
    </location>
</feature>
<dbReference type="EMBL" id="HBDX01000386">
    <property type="protein sequence ID" value="CAD8219630.1"/>
    <property type="molecule type" value="Transcribed_RNA"/>
</dbReference>
<feature type="region of interest" description="Disordered" evidence="2">
    <location>
        <begin position="337"/>
        <end position="374"/>
    </location>
</feature>
<comment type="subcellular location">
    <subcellularLocation>
        <location evidence="1">Nucleus</location>
    </subcellularLocation>
</comment>
<evidence type="ECO:0000259" key="3">
    <source>
        <dbReference type="PROSITE" id="PS51319"/>
    </source>
</evidence>
<protein>
    <recommendedName>
        <fullName evidence="3">TFIIS N-terminal domain-containing protein</fullName>
    </recommendedName>
</protein>